<gene>
    <name evidence="1" type="ORF">FE840_020640</name>
</gene>
<dbReference type="RefSeq" id="WP_138289807.1">
    <property type="nucleotide sequence ID" value="NZ_CP058352.1"/>
</dbReference>
<accession>A0ABX6QTY9</accession>
<keyword evidence="2" id="KW-1185">Reference proteome</keyword>
<dbReference type="EMBL" id="CP058352">
    <property type="protein sequence ID" value="QLF72048.1"/>
    <property type="molecule type" value="Genomic_DNA"/>
</dbReference>
<keyword evidence="1" id="KW-0614">Plasmid</keyword>
<evidence type="ECO:0000313" key="1">
    <source>
        <dbReference type="EMBL" id="QLF72048.1"/>
    </source>
</evidence>
<geneLocation type="plasmid" evidence="1 2">
    <name>pPRADMK78_02</name>
</geneLocation>
<reference evidence="1 2" key="1">
    <citation type="submission" date="2020-06" db="EMBL/GenBank/DDBJ databases">
        <title>Genome sequence of Rhizobium sp strain ADMK78.</title>
        <authorList>
            <person name="Rahi P."/>
        </authorList>
    </citation>
    <scope>NUCLEOTIDE SEQUENCE [LARGE SCALE GENOMIC DNA]</scope>
    <source>
        <strain evidence="1 2">ADMK78</strain>
        <plasmid evidence="1 2">pPRADMK78_02</plasmid>
    </source>
</reference>
<proteinExistence type="predicted"/>
<evidence type="ECO:0000313" key="2">
    <source>
        <dbReference type="Proteomes" id="UP000308530"/>
    </source>
</evidence>
<sequence>MNIITEDTFIEQFQPQVNHHSPSARCCLFQAFGADLKAVTAVKPAHVWTLIEADGAMYLVSGLRFSNQRAYVLTSQPVPLGEEYSVILGGVD</sequence>
<dbReference type="Proteomes" id="UP000308530">
    <property type="component" value="Plasmid pPRADMK78_02"/>
</dbReference>
<organism evidence="1 2">
    <name type="scientific">Peteryoungia desertarenae</name>
    <dbReference type="NCBI Taxonomy" id="1813451"/>
    <lineage>
        <taxon>Bacteria</taxon>
        <taxon>Pseudomonadati</taxon>
        <taxon>Pseudomonadota</taxon>
        <taxon>Alphaproteobacteria</taxon>
        <taxon>Hyphomicrobiales</taxon>
        <taxon>Rhizobiaceae</taxon>
        <taxon>Peteryoungia</taxon>
    </lineage>
</organism>
<name>A0ABX6QTY9_9HYPH</name>
<protein>
    <submittedName>
        <fullName evidence="1">Uncharacterized protein</fullName>
    </submittedName>
</protein>